<dbReference type="PROSITE" id="PS51186">
    <property type="entry name" value="GNAT"/>
    <property type="match status" value="1"/>
</dbReference>
<dbReference type="Pfam" id="PF13527">
    <property type="entry name" value="Acetyltransf_9"/>
    <property type="match status" value="1"/>
</dbReference>
<dbReference type="EMBL" id="MOAM01000035">
    <property type="protein sequence ID" value="ROL64724.1"/>
    <property type="molecule type" value="Genomic_DNA"/>
</dbReference>
<keyword evidence="3" id="KW-1185">Reference proteome</keyword>
<dbReference type="InterPro" id="IPR000182">
    <property type="entry name" value="GNAT_dom"/>
</dbReference>
<dbReference type="Gene3D" id="3.40.630.30">
    <property type="match status" value="1"/>
</dbReference>
<proteinExistence type="predicted"/>
<dbReference type="AlphaFoldDB" id="A0A423CZL1"/>
<evidence type="ECO:0000313" key="3">
    <source>
        <dbReference type="Proteomes" id="UP000285286"/>
    </source>
</evidence>
<evidence type="ECO:0000313" key="2">
    <source>
        <dbReference type="EMBL" id="ROL64724.1"/>
    </source>
</evidence>
<sequence length="299" mass="34063">MRMDLSIAGQQFSLLENFKDDTRLRASFNALTHQTFEFDFEQWYQDGYWGEGYQPWALAHDGRIVANISVNLMHFDVLGEPRRGIQLGTVMVAPEYRGQGLSRVLLERVLDRWQGQCELVYLFANDTVLDYYPKFGFARVLEHEYSASLTPADRPCSFNRVDMDDLLERQRFISAVDSAVPVARLAMRSNPDQTMFYCTSFFKDCVHYSPALQAYVVMEIVDGVMTLYEVFARRALDLQALIAELSTPQTTRVVLGFAPLDSSGFEVQPLVSDDSLFVLGQAGQFIEDARLMFPLLSHA</sequence>
<reference evidence="2 3" key="1">
    <citation type="submission" date="2016-10" db="EMBL/GenBank/DDBJ databases">
        <title>Comparative genome analysis of multiple Pseudomonas spp. focuses on biocontrol and plant growth promoting traits.</title>
        <authorList>
            <person name="Tao X.-Y."/>
            <person name="Taylor C.G."/>
        </authorList>
    </citation>
    <scope>NUCLEOTIDE SEQUENCE [LARGE SCALE GENOMIC DNA]</scope>
    <source>
        <strain evidence="2 3">15D11</strain>
    </source>
</reference>
<dbReference type="InterPro" id="IPR016181">
    <property type="entry name" value="Acyl_CoA_acyltransferase"/>
</dbReference>
<comment type="caution">
    <text evidence="2">The sequence shown here is derived from an EMBL/GenBank/DDBJ whole genome shotgun (WGS) entry which is preliminary data.</text>
</comment>
<accession>A0A423CZL1</accession>
<evidence type="ECO:0000259" key="1">
    <source>
        <dbReference type="PROSITE" id="PS51186"/>
    </source>
</evidence>
<protein>
    <recommendedName>
        <fullName evidence="1">N-acetyltransferase domain-containing protein</fullName>
    </recommendedName>
</protein>
<gene>
    <name evidence="2" type="ORF">BHU25_22870</name>
</gene>
<dbReference type="SUPFAM" id="SSF55729">
    <property type="entry name" value="Acyl-CoA N-acyltransferases (Nat)"/>
    <property type="match status" value="1"/>
</dbReference>
<dbReference type="GO" id="GO:0016747">
    <property type="term" value="F:acyltransferase activity, transferring groups other than amino-acyl groups"/>
    <property type="evidence" value="ECO:0007669"/>
    <property type="project" value="InterPro"/>
</dbReference>
<dbReference type="Proteomes" id="UP000285286">
    <property type="component" value="Unassembled WGS sequence"/>
</dbReference>
<feature type="domain" description="N-acetyltransferase" evidence="1">
    <location>
        <begin position="16"/>
        <end position="168"/>
    </location>
</feature>
<dbReference type="CDD" id="cd04301">
    <property type="entry name" value="NAT_SF"/>
    <property type="match status" value="1"/>
</dbReference>
<organism evidence="2 3">
    <name type="scientific">Pseudomonas vranovensis</name>
    <dbReference type="NCBI Taxonomy" id="321661"/>
    <lineage>
        <taxon>Bacteria</taxon>
        <taxon>Pseudomonadati</taxon>
        <taxon>Pseudomonadota</taxon>
        <taxon>Gammaproteobacteria</taxon>
        <taxon>Pseudomonadales</taxon>
        <taxon>Pseudomonadaceae</taxon>
        <taxon>Pseudomonas</taxon>
    </lineage>
</organism>
<name>A0A423CZL1_9PSED</name>